<proteinExistence type="predicted"/>
<feature type="transmembrane region" description="Helical" evidence="5">
    <location>
        <begin position="45"/>
        <end position="63"/>
    </location>
</feature>
<keyword evidence="4 5" id="KW-0472">Membrane</keyword>
<evidence type="ECO:0000256" key="2">
    <source>
        <dbReference type="ARBA" id="ARBA00022692"/>
    </source>
</evidence>
<dbReference type="RefSeq" id="WP_181928744.1">
    <property type="nucleotide sequence ID" value="NZ_CP054698.1"/>
</dbReference>
<organism evidence="7 8">
    <name type="scientific">Nostoc edaphicum CCNP1411</name>
    <dbReference type="NCBI Taxonomy" id="1472755"/>
    <lineage>
        <taxon>Bacteria</taxon>
        <taxon>Bacillati</taxon>
        <taxon>Cyanobacteriota</taxon>
        <taxon>Cyanophyceae</taxon>
        <taxon>Nostocales</taxon>
        <taxon>Nostocaceae</taxon>
        <taxon>Nostoc</taxon>
    </lineage>
</organism>
<dbReference type="Pfam" id="PF04932">
    <property type="entry name" value="Wzy_C"/>
    <property type="match status" value="1"/>
</dbReference>
<evidence type="ECO:0000313" key="8">
    <source>
        <dbReference type="Proteomes" id="UP000514713"/>
    </source>
</evidence>
<gene>
    <name evidence="7" type="ORF">HUN01_27095</name>
</gene>
<accession>A0A7D7LE03</accession>
<feature type="transmembrane region" description="Helical" evidence="5">
    <location>
        <begin position="70"/>
        <end position="93"/>
    </location>
</feature>
<dbReference type="PANTHER" id="PTHR37422:SF17">
    <property type="entry name" value="O-ANTIGEN LIGASE"/>
    <property type="match status" value="1"/>
</dbReference>
<dbReference type="InterPro" id="IPR051533">
    <property type="entry name" value="WaaL-like"/>
</dbReference>
<dbReference type="PANTHER" id="PTHR37422">
    <property type="entry name" value="TEICHURONIC ACID BIOSYNTHESIS PROTEIN TUAE"/>
    <property type="match status" value="1"/>
</dbReference>
<keyword evidence="3 5" id="KW-1133">Transmembrane helix</keyword>
<dbReference type="AlphaFoldDB" id="A0A7D7LE03"/>
<evidence type="ECO:0000256" key="4">
    <source>
        <dbReference type="ARBA" id="ARBA00023136"/>
    </source>
</evidence>
<feature type="transmembrane region" description="Helical" evidence="5">
    <location>
        <begin position="240"/>
        <end position="258"/>
    </location>
</feature>
<feature type="transmembrane region" description="Helical" evidence="5">
    <location>
        <begin position="217"/>
        <end position="233"/>
    </location>
</feature>
<feature type="transmembrane region" description="Helical" evidence="5">
    <location>
        <begin position="130"/>
        <end position="151"/>
    </location>
</feature>
<dbReference type="Proteomes" id="UP000514713">
    <property type="component" value="Chromosome"/>
</dbReference>
<feature type="domain" description="O-antigen ligase-related" evidence="6">
    <location>
        <begin position="201"/>
        <end position="344"/>
    </location>
</feature>
<reference evidence="8" key="1">
    <citation type="submission" date="2020-06" db="EMBL/GenBank/DDBJ databases">
        <title>Nostoc edaphicum CCNP1411 genome.</title>
        <authorList>
            <person name="Fidor A."/>
            <person name="Grabski M."/>
            <person name="Gawor J."/>
            <person name="Gromadka R."/>
            <person name="Wegrzyn G."/>
            <person name="Mazur-Marzec H."/>
        </authorList>
    </citation>
    <scope>NUCLEOTIDE SEQUENCE [LARGE SCALE GENOMIC DNA]</scope>
    <source>
        <strain evidence="8">CCNP1411</strain>
    </source>
</reference>
<protein>
    <submittedName>
        <fullName evidence="7">O-antigen ligase family protein</fullName>
    </submittedName>
</protein>
<evidence type="ECO:0000259" key="6">
    <source>
        <dbReference type="Pfam" id="PF04932"/>
    </source>
</evidence>
<dbReference type="KEGG" id="ned:HUN01_27095"/>
<dbReference type="EMBL" id="CP054698">
    <property type="protein sequence ID" value="QMS91073.1"/>
    <property type="molecule type" value="Genomic_DNA"/>
</dbReference>
<evidence type="ECO:0000256" key="1">
    <source>
        <dbReference type="ARBA" id="ARBA00004141"/>
    </source>
</evidence>
<feature type="transmembrane region" description="Helical" evidence="5">
    <location>
        <begin position="12"/>
        <end position="33"/>
    </location>
</feature>
<evidence type="ECO:0000313" key="7">
    <source>
        <dbReference type="EMBL" id="QMS91073.1"/>
    </source>
</evidence>
<keyword evidence="8" id="KW-1185">Reference proteome</keyword>
<comment type="subcellular location">
    <subcellularLocation>
        <location evidence="1">Membrane</location>
        <topology evidence="1">Multi-pass membrane protein</topology>
    </subcellularLocation>
</comment>
<keyword evidence="7" id="KW-0436">Ligase</keyword>
<evidence type="ECO:0000256" key="5">
    <source>
        <dbReference type="SAM" id="Phobius"/>
    </source>
</evidence>
<keyword evidence="2 5" id="KW-0812">Transmembrane</keyword>
<sequence>MRKLLIFAEQGFTIVSLLLYSGAILNVIMSGGAGQNDLAAYDSSFNRVIFFLIYLVTFFLIVLRWKKTLYFFILSNDIWLFSLIILTVVSITWSFEPSTTLKDSFTLVNSSLFGIYFASRYTLKEQLHLLAWNFGIIIVLSFVFAIALPKYGIQTDLGSPMWRGVFVHKNGLGSKMVVSSIVFFILAYQTKRRSWFFWGGFSLSILLLLLSASTSSLLNILILILAFFAFQIWRWPYQVMIPTLIMVATIIQTFYFWFSNNSDVLFTSVGKDSTLTGRTDIWPLVIDRIWRHPWLGYGYGGFWQGWDGESAYIWRIVGWVPTHPHNGYLSICLDLGFLGLGLFLLGFWRSYLQGFARLRGSKTALDIWPLIHMTYIALASLTESALLQSNSLNWILYVAVSFSVRKKY</sequence>
<feature type="transmembrane region" description="Helical" evidence="5">
    <location>
        <begin position="328"/>
        <end position="351"/>
    </location>
</feature>
<dbReference type="InterPro" id="IPR007016">
    <property type="entry name" value="O-antigen_ligase-rel_domated"/>
</dbReference>
<name>A0A7D7LE03_9NOSO</name>
<dbReference type="GO" id="GO:0016874">
    <property type="term" value="F:ligase activity"/>
    <property type="evidence" value="ECO:0007669"/>
    <property type="project" value="UniProtKB-KW"/>
</dbReference>
<feature type="transmembrane region" description="Helical" evidence="5">
    <location>
        <begin position="171"/>
        <end position="188"/>
    </location>
</feature>
<dbReference type="GO" id="GO:0016020">
    <property type="term" value="C:membrane"/>
    <property type="evidence" value="ECO:0007669"/>
    <property type="project" value="UniProtKB-SubCell"/>
</dbReference>
<evidence type="ECO:0000256" key="3">
    <source>
        <dbReference type="ARBA" id="ARBA00022989"/>
    </source>
</evidence>